<evidence type="ECO:0000313" key="3">
    <source>
        <dbReference type="EMBL" id="KND96949.1"/>
    </source>
</evidence>
<dbReference type="Gene3D" id="1.20.1270.60">
    <property type="entry name" value="Arfaptin homology (AH) domain/BAR domain"/>
    <property type="match status" value="1"/>
</dbReference>
<accession>A0A0L0NSE5</accession>
<dbReference type="InterPro" id="IPR018808">
    <property type="entry name" value="Muniscin_C"/>
</dbReference>
<organism evidence="3 4">
    <name type="scientific">Candidozyma auris</name>
    <name type="common">Yeast</name>
    <name type="synonym">Candida auris</name>
    <dbReference type="NCBI Taxonomy" id="498019"/>
    <lineage>
        <taxon>Eukaryota</taxon>
        <taxon>Fungi</taxon>
        <taxon>Dikarya</taxon>
        <taxon>Ascomycota</taxon>
        <taxon>Saccharomycotina</taxon>
        <taxon>Pichiomycetes</taxon>
        <taxon>Metschnikowiaceae</taxon>
        <taxon>Candidozyma</taxon>
    </lineage>
</organism>
<feature type="compositionally biased region" description="Polar residues" evidence="1">
    <location>
        <begin position="300"/>
        <end position="332"/>
    </location>
</feature>
<feature type="compositionally biased region" description="Low complexity" evidence="1">
    <location>
        <begin position="228"/>
        <end position="247"/>
    </location>
</feature>
<dbReference type="CDD" id="cd09264">
    <property type="entry name" value="AP_Syp1_MHD"/>
    <property type="match status" value="1"/>
</dbReference>
<dbReference type="VEuPathDB" id="FungiDB:CJJ09_004900"/>
<feature type="compositionally biased region" description="Basic and acidic residues" evidence="1">
    <location>
        <begin position="431"/>
        <end position="441"/>
    </location>
</feature>
<dbReference type="EMBL" id="LGST01000047">
    <property type="protein sequence ID" value="KND96949.1"/>
    <property type="molecule type" value="Genomic_DNA"/>
</dbReference>
<dbReference type="VEuPathDB" id="FungiDB:CJI96_0004273"/>
<dbReference type="VEuPathDB" id="FungiDB:QG37_06642"/>
<feature type="domain" description="MHD" evidence="2">
    <location>
        <begin position="655"/>
        <end position="891"/>
    </location>
</feature>
<reference evidence="4" key="1">
    <citation type="journal article" date="2015" name="BMC Genomics">
        <title>Draft genome of a commonly misdiagnosed multidrug resistant pathogen Candida auris.</title>
        <authorList>
            <person name="Chatterjee S."/>
            <person name="Alampalli S.V."/>
            <person name="Nageshan R.K."/>
            <person name="Chettiar S.T."/>
            <person name="Joshi S."/>
            <person name="Tatu U.S."/>
        </authorList>
    </citation>
    <scope>NUCLEOTIDE SEQUENCE [LARGE SCALE GENOMIC DNA]</scope>
    <source>
        <strain evidence="4">6684</strain>
    </source>
</reference>
<feature type="region of interest" description="Disordered" evidence="1">
    <location>
        <begin position="562"/>
        <end position="609"/>
    </location>
</feature>
<dbReference type="VEuPathDB" id="FungiDB:CJJ07_000751"/>
<dbReference type="PROSITE" id="PS51072">
    <property type="entry name" value="MHD"/>
    <property type="match status" value="1"/>
</dbReference>
<feature type="region of interest" description="Disordered" evidence="1">
    <location>
        <begin position="227"/>
        <end position="522"/>
    </location>
</feature>
<feature type="compositionally biased region" description="Polar residues" evidence="1">
    <location>
        <begin position="355"/>
        <end position="365"/>
    </location>
</feature>
<dbReference type="AlphaFoldDB" id="A0A0L0NSE5"/>
<feature type="compositionally biased region" description="Basic and acidic residues" evidence="1">
    <location>
        <begin position="586"/>
        <end position="598"/>
    </location>
</feature>
<feature type="compositionally biased region" description="Polar residues" evidence="1">
    <location>
        <begin position="496"/>
        <end position="506"/>
    </location>
</feature>
<feature type="compositionally biased region" description="Low complexity" evidence="1">
    <location>
        <begin position="562"/>
        <end position="573"/>
    </location>
</feature>
<dbReference type="VEuPathDB" id="FungiDB:CJI96_0004274"/>
<dbReference type="Proteomes" id="UP000037122">
    <property type="component" value="Unassembled WGS sequence"/>
</dbReference>
<evidence type="ECO:0000259" key="2">
    <source>
        <dbReference type="PROSITE" id="PS51072"/>
    </source>
</evidence>
<protein>
    <recommendedName>
        <fullName evidence="2">MHD domain-containing protein</fullName>
    </recommendedName>
</protein>
<evidence type="ECO:0000313" key="4">
    <source>
        <dbReference type="Proteomes" id="UP000037122"/>
    </source>
</evidence>
<dbReference type="VEuPathDB" id="FungiDB:B9J08_004879"/>
<dbReference type="Pfam" id="PF10291">
    <property type="entry name" value="muHD"/>
    <property type="match status" value="1"/>
</dbReference>
<gene>
    <name evidence="3" type="ORF">QG37_06642</name>
</gene>
<evidence type="ECO:0000256" key="1">
    <source>
        <dbReference type="SAM" id="MobiDB-lite"/>
    </source>
</evidence>
<dbReference type="VEuPathDB" id="FungiDB:CJI97_004573"/>
<dbReference type="InterPro" id="IPR027267">
    <property type="entry name" value="AH/BAR_dom_sf"/>
</dbReference>
<comment type="caution">
    <text evidence="3">The sequence shown here is derived from an EMBL/GenBank/DDBJ whole genome shotgun (WGS) entry which is preliminary data.</text>
</comment>
<sequence length="891" mass="96455">MAENSDFATSILTSTLPRDVANFIPHSLDLSQTLIEKNLVVWFSNYTKMLIRYNQDLNLLVANGKDFFANSGEEFGLIDKIWNCVASCVTSQISVNDSLIKTMRHDVLGQLSAAMRDDVRFSELLVNSKELTEISKSLDNDDPNGEYQWNVKAPAVLSNFENYKRHEKGLLSSSFLSYMNAVNAKTSEMLQKNENAVNYILKEFNVDNEMAAYVDYMTHAKVEPPAQAVGASSRSSTAAGTAAASSSPAKNRSSRASVSSGLSETKKKLKLRSKMGSILGRRKKDKQTKASTVDAIPEDQSVSSIPSRQNTYSTRASVPDNLSSHLQQQQQKPRVERGSFVAPVSANGGPGQPSGIRSQTFSETVPLQPAVPQRKEHESVEGPLSTIQENHEPEGPNLVKYASSDEDSDVPTDVHGNRLSMLQAHQLDVPPKMESESEPRSRNTSSGKYSFDYGDEENKDLSVGATPKTNAVPEFPAGNAPATSDDVTPGLRKNVAPSSATATSIANEVGPPHSPPTSYSHDSLILAKPQDSTVPVGAAGVAAGVAAVAGAAGAATAATAAPGSAASGTHQSQQPPPPPPSRKVHTTGDAKVNRRDLHSGTFHNLPPARELMIQPRIPHDEAGTRTSLVSQHTGNSFFRHDNQFKHFGSSQQLVSEGLHTSVAEIINATFKTGEVAKSQVLGEVAFNYNSVALPQQLQEISIPVSFNKFLLNEQFMRQVDERKYTLDLSRIASRTLGGLKYILNIDGSKVPVLVRQIWKFEPHQASLIIKLSHNPSFGQQVQLDGLVISASLDQNSESTSASSKPEGTYNKDKNRITWRYTKPLILGNGVTEEKLIARFMTNGQAAEAPTGVQLKFNVINSPTAYVPIEDSFGTSIPSYRSLTTGSYISHA</sequence>
<dbReference type="InterPro" id="IPR028565">
    <property type="entry name" value="MHD"/>
</dbReference>
<dbReference type="InterPro" id="IPR049609">
    <property type="entry name" value="Syp1-like_MHD"/>
</dbReference>
<name>A0A0L0NSE5_CANAR</name>
<feature type="compositionally biased region" description="Low complexity" evidence="1">
    <location>
        <begin position="254"/>
        <end position="263"/>
    </location>
</feature>
<proteinExistence type="predicted"/>